<evidence type="ECO:0000313" key="1">
    <source>
        <dbReference type="EMBL" id="KIL47203.1"/>
    </source>
</evidence>
<dbReference type="PATRIC" id="fig|889306.3.peg.1789"/>
<evidence type="ECO:0000313" key="2">
    <source>
        <dbReference type="Proteomes" id="UP000031938"/>
    </source>
</evidence>
<name>A0A0C2VT67_9BACL</name>
<dbReference type="Proteomes" id="UP000031938">
    <property type="component" value="Unassembled WGS sequence"/>
</dbReference>
<dbReference type="STRING" id="889306.KP78_17760"/>
<gene>
    <name evidence="1" type="ORF">KP78_17760</name>
</gene>
<dbReference type="AlphaFoldDB" id="A0A0C2VT67"/>
<proteinExistence type="predicted"/>
<organism evidence="1 2">
    <name type="scientific">Jeotgalibacillus soli</name>
    <dbReference type="NCBI Taxonomy" id="889306"/>
    <lineage>
        <taxon>Bacteria</taxon>
        <taxon>Bacillati</taxon>
        <taxon>Bacillota</taxon>
        <taxon>Bacilli</taxon>
        <taxon>Bacillales</taxon>
        <taxon>Caryophanaceae</taxon>
        <taxon>Jeotgalibacillus</taxon>
    </lineage>
</organism>
<reference evidence="1 2" key="1">
    <citation type="submission" date="2015-01" db="EMBL/GenBank/DDBJ databases">
        <title>Genome sequencing of Jeotgalibacillus soli.</title>
        <authorList>
            <person name="Goh K.M."/>
            <person name="Chan K.-G."/>
            <person name="Yaakop A.S."/>
            <person name="Ee R."/>
            <person name="Gan H.M."/>
            <person name="Chan C.S."/>
        </authorList>
    </citation>
    <scope>NUCLEOTIDE SEQUENCE [LARGE SCALE GENOMIC DNA]</scope>
    <source>
        <strain evidence="1 2">P9</strain>
    </source>
</reference>
<protein>
    <submittedName>
        <fullName evidence="1">Uncharacterized protein</fullName>
    </submittedName>
</protein>
<comment type="caution">
    <text evidence="1">The sequence shown here is derived from an EMBL/GenBank/DDBJ whole genome shotgun (WGS) entry which is preliminary data.</text>
</comment>
<accession>A0A0C2VT67</accession>
<dbReference type="EMBL" id="JXRP01000014">
    <property type="protein sequence ID" value="KIL47203.1"/>
    <property type="molecule type" value="Genomic_DNA"/>
</dbReference>
<sequence>MAFDSYAFSIMKLAYRSICEAYAHMTMPAEGLSAAIVDQFPENFGRNEMPT</sequence>
<keyword evidence="2" id="KW-1185">Reference proteome</keyword>